<accession>A0A4P9ZXZ5</accession>
<dbReference type="GO" id="GO:0046983">
    <property type="term" value="F:protein dimerization activity"/>
    <property type="evidence" value="ECO:0007669"/>
    <property type="project" value="InterPro"/>
</dbReference>
<keyword evidence="4" id="KW-1185">Reference proteome</keyword>
<dbReference type="InterPro" id="IPR036638">
    <property type="entry name" value="HLH_DNA-bd_sf"/>
</dbReference>
<dbReference type="AlphaFoldDB" id="A0A4P9ZXZ5"/>
<evidence type="ECO:0000313" key="3">
    <source>
        <dbReference type="EMBL" id="RKP38556.1"/>
    </source>
</evidence>
<reference evidence="4" key="1">
    <citation type="journal article" date="2018" name="Nat. Microbiol.">
        <title>Leveraging single-cell genomics to expand the fungal tree of life.</title>
        <authorList>
            <person name="Ahrendt S.R."/>
            <person name="Quandt C.A."/>
            <person name="Ciobanu D."/>
            <person name="Clum A."/>
            <person name="Salamov A."/>
            <person name="Andreopoulos B."/>
            <person name="Cheng J.F."/>
            <person name="Woyke T."/>
            <person name="Pelin A."/>
            <person name="Henrissat B."/>
            <person name="Reynolds N.K."/>
            <person name="Benny G.L."/>
            <person name="Smith M.E."/>
            <person name="James T.Y."/>
            <person name="Grigoriev I.V."/>
        </authorList>
    </citation>
    <scope>NUCLEOTIDE SEQUENCE [LARGE SCALE GENOMIC DNA]</scope>
    <source>
        <strain evidence="4">RSA 468</strain>
    </source>
</reference>
<proteinExistence type="predicted"/>
<dbReference type="STRING" id="215637.A0A4P9ZXZ5"/>
<evidence type="ECO:0000256" key="1">
    <source>
        <dbReference type="SAM" id="MobiDB-lite"/>
    </source>
</evidence>
<organism evidence="3 4">
    <name type="scientific">Dimargaris cristalligena</name>
    <dbReference type="NCBI Taxonomy" id="215637"/>
    <lineage>
        <taxon>Eukaryota</taxon>
        <taxon>Fungi</taxon>
        <taxon>Fungi incertae sedis</taxon>
        <taxon>Zoopagomycota</taxon>
        <taxon>Kickxellomycotina</taxon>
        <taxon>Dimargaritomycetes</taxon>
        <taxon>Dimargaritales</taxon>
        <taxon>Dimargaritaceae</taxon>
        <taxon>Dimargaris</taxon>
    </lineage>
</organism>
<gene>
    <name evidence="3" type="ORF">BJ085DRAFT_29519</name>
</gene>
<feature type="region of interest" description="Disordered" evidence="1">
    <location>
        <begin position="1"/>
        <end position="30"/>
    </location>
</feature>
<evidence type="ECO:0000259" key="2">
    <source>
        <dbReference type="PROSITE" id="PS50888"/>
    </source>
</evidence>
<feature type="region of interest" description="Disordered" evidence="1">
    <location>
        <begin position="207"/>
        <end position="227"/>
    </location>
</feature>
<dbReference type="InterPro" id="IPR011598">
    <property type="entry name" value="bHLH_dom"/>
</dbReference>
<dbReference type="Gene3D" id="4.10.280.10">
    <property type="entry name" value="Helix-loop-helix DNA-binding domain"/>
    <property type="match status" value="1"/>
</dbReference>
<name>A0A4P9ZXZ5_9FUNG</name>
<dbReference type="PROSITE" id="PS50888">
    <property type="entry name" value="BHLH"/>
    <property type="match status" value="1"/>
</dbReference>
<dbReference type="Proteomes" id="UP000268162">
    <property type="component" value="Unassembled WGS sequence"/>
</dbReference>
<evidence type="ECO:0000313" key="4">
    <source>
        <dbReference type="Proteomes" id="UP000268162"/>
    </source>
</evidence>
<sequence length="242" mass="27143">MSEYSGDEYNLADRDLNGPPRKKRQNHNELERRLRDAIPSLQTVKPSSVLIMQKAKEYIDTLHHILRSLEVENTTLRQHLAVTTKQPIPPRPPVLNEIANGFPIQIERMPVLDPMPYDQSQPLAVSNVESMSLSPPVAPPTLSPVPVEGPCDLEQVQSAVELMPPPPSPSRPEFAQPPLTISSSTEVTQLQEQNLALQQKIQELENKLTDKPTTASDWRDQLPPNPSLQDVALLFRKRKSVV</sequence>
<feature type="domain" description="BHLH" evidence="2">
    <location>
        <begin position="11"/>
        <end position="62"/>
    </location>
</feature>
<dbReference type="SUPFAM" id="SSF47459">
    <property type="entry name" value="HLH, helix-loop-helix DNA-binding domain"/>
    <property type="match status" value="1"/>
</dbReference>
<protein>
    <recommendedName>
        <fullName evidence="2">BHLH domain-containing protein</fullName>
    </recommendedName>
</protein>
<dbReference type="EMBL" id="ML002354">
    <property type="protein sequence ID" value="RKP38556.1"/>
    <property type="molecule type" value="Genomic_DNA"/>
</dbReference>